<dbReference type="SMART" id="SM00248">
    <property type="entry name" value="ANK"/>
    <property type="match status" value="2"/>
</dbReference>
<proteinExistence type="predicted"/>
<keyword evidence="4" id="KW-0175">Coiled coil</keyword>
<dbReference type="EMBL" id="LK052886">
    <property type="protein sequence ID" value="CDR37436.1"/>
    <property type="molecule type" value="Genomic_DNA"/>
</dbReference>
<dbReference type="GO" id="GO:0033309">
    <property type="term" value="C:SBF transcription complex"/>
    <property type="evidence" value="ECO:0007669"/>
    <property type="project" value="TreeGrafter"/>
</dbReference>
<dbReference type="PANTHER" id="PTHR43828:SF3">
    <property type="entry name" value="CHROMO DOMAIN-CONTAINING PROTEIN"/>
    <property type="match status" value="1"/>
</dbReference>
<keyword evidence="2 3" id="KW-0040">ANK repeat</keyword>
<dbReference type="Pfam" id="PF04383">
    <property type="entry name" value="KilA-N"/>
    <property type="match status" value="1"/>
</dbReference>
<evidence type="ECO:0000256" key="4">
    <source>
        <dbReference type="SAM" id="Coils"/>
    </source>
</evidence>
<feature type="compositionally biased region" description="Acidic residues" evidence="5">
    <location>
        <begin position="194"/>
        <end position="203"/>
    </location>
</feature>
<dbReference type="PANTHER" id="PTHR43828">
    <property type="entry name" value="ASPARAGINASE"/>
    <property type="match status" value="1"/>
</dbReference>
<dbReference type="InterPro" id="IPR018004">
    <property type="entry name" value="KilA/APSES_HTH"/>
</dbReference>
<dbReference type="GO" id="GO:0001228">
    <property type="term" value="F:DNA-binding transcription activator activity, RNA polymerase II-specific"/>
    <property type="evidence" value="ECO:0007669"/>
    <property type="project" value="UniProtKB-ARBA"/>
</dbReference>
<evidence type="ECO:0000256" key="1">
    <source>
        <dbReference type="ARBA" id="ARBA00022737"/>
    </source>
</evidence>
<feature type="coiled-coil region" evidence="4">
    <location>
        <begin position="543"/>
        <end position="594"/>
    </location>
</feature>
<dbReference type="AlphaFoldDB" id="A0A061AIP1"/>
<gene>
    <name evidence="7" type="ORF">CYFA0S_01e10638g</name>
</gene>
<dbReference type="GO" id="GO:0003677">
    <property type="term" value="F:DNA binding"/>
    <property type="evidence" value="ECO:0007669"/>
    <property type="project" value="InterPro"/>
</dbReference>
<dbReference type="InterPro" id="IPR036887">
    <property type="entry name" value="HTH_APSES_sf"/>
</dbReference>
<dbReference type="InterPro" id="IPR051642">
    <property type="entry name" value="SWI6-like"/>
</dbReference>
<feature type="compositionally biased region" description="Acidic residues" evidence="5">
    <location>
        <begin position="1"/>
        <end position="14"/>
    </location>
</feature>
<name>A0A061AIP1_CYBFA</name>
<feature type="repeat" description="ANK" evidence="3">
    <location>
        <begin position="434"/>
        <end position="466"/>
    </location>
</feature>
<dbReference type="OrthoDB" id="6718656at2759"/>
<feature type="region of interest" description="Disordered" evidence="5">
    <location>
        <begin position="157"/>
        <end position="210"/>
    </location>
</feature>
<accession>A0A061AIP1</accession>
<feature type="region of interest" description="Disordered" evidence="5">
    <location>
        <begin position="1"/>
        <end position="34"/>
    </location>
</feature>
<dbReference type="Gene3D" id="3.10.260.10">
    <property type="entry name" value="Transcription regulator HTH, APSES-type DNA-binding domain"/>
    <property type="match status" value="1"/>
</dbReference>
<dbReference type="PROSITE" id="PS50297">
    <property type="entry name" value="ANK_REP_REGION"/>
    <property type="match status" value="2"/>
</dbReference>
<evidence type="ECO:0000256" key="3">
    <source>
        <dbReference type="PROSITE-ProRule" id="PRU00023"/>
    </source>
</evidence>
<protein>
    <submittedName>
        <fullName evidence="7">CYFA0S01e10638g1_1</fullName>
    </submittedName>
</protein>
<dbReference type="Pfam" id="PF00023">
    <property type="entry name" value="Ank"/>
    <property type="match status" value="2"/>
</dbReference>
<dbReference type="InterPro" id="IPR036770">
    <property type="entry name" value="Ankyrin_rpt-contain_sf"/>
</dbReference>
<organism evidence="7">
    <name type="scientific">Cyberlindnera fabianii</name>
    <name type="common">Yeast</name>
    <name type="synonym">Hansenula fabianii</name>
    <dbReference type="NCBI Taxonomy" id="36022"/>
    <lineage>
        <taxon>Eukaryota</taxon>
        <taxon>Fungi</taxon>
        <taxon>Dikarya</taxon>
        <taxon>Ascomycota</taxon>
        <taxon>Saccharomycotina</taxon>
        <taxon>Saccharomycetes</taxon>
        <taxon>Phaffomycetales</taxon>
        <taxon>Phaffomycetaceae</taxon>
        <taxon>Cyberlindnera</taxon>
    </lineage>
</organism>
<keyword evidence="1" id="KW-0677">Repeat</keyword>
<dbReference type="SUPFAM" id="SSF48403">
    <property type="entry name" value="Ankyrin repeat"/>
    <property type="match status" value="1"/>
</dbReference>
<evidence type="ECO:0000259" key="6">
    <source>
        <dbReference type="PROSITE" id="PS51299"/>
    </source>
</evidence>
<dbReference type="InterPro" id="IPR002110">
    <property type="entry name" value="Ankyrin_rpt"/>
</dbReference>
<dbReference type="PhylomeDB" id="A0A061AIP1"/>
<dbReference type="PROSITE" id="PS50088">
    <property type="entry name" value="ANK_REPEAT"/>
    <property type="match status" value="2"/>
</dbReference>
<dbReference type="PROSITE" id="PS51299">
    <property type="entry name" value="HTH_APSES"/>
    <property type="match status" value="1"/>
</dbReference>
<dbReference type="GO" id="GO:0030907">
    <property type="term" value="C:MBF transcription complex"/>
    <property type="evidence" value="ECO:0007669"/>
    <property type="project" value="TreeGrafter"/>
</dbReference>
<dbReference type="GO" id="GO:0003713">
    <property type="term" value="F:transcription coactivator activity"/>
    <property type="evidence" value="ECO:0007669"/>
    <property type="project" value="TreeGrafter"/>
</dbReference>
<feature type="domain" description="HTH APSES-type" evidence="6">
    <location>
        <begin position="38"/>
        <end position="145"/>
    </location>
</feature>
<dbReference type="SUPFAM" id="SSF54616">
    <property type="entry name" value="DNA-binding domain of Mlu1-box binding protein MBP1"/>
    <property type="match status" value="1"/>
</dbReference>
<feature type="repeat" description="ANK" evidence="3">
    <location>
        <begin position="304"/>
        <end position="336"/>
    </location>
</feature>
<dbReference type="VEuPathDB" id="FungiDB:BON22_0376"/>
<dbReference type="SMART" id="SM01252">
    <property type="entry name" value="KilA-N"/>
    <property type="match status" value="1"/>
</dbReference>
<dbReference type="InterPro" id="IPR003163">
    <property type="entry name" value="Tscrpt_reg_HTH_APSES-type"/>
</dbReference>
<evidence type="ECO:0000256" key="5">
    <source>
        <dbReference type="SAM" id="MobiDB-lite"/>
    </source>
</evidence>
<feature type="compositionally biased region" description="Polar residues" evidence="5">
    <location>
        <begin position="157"/>
        <end position="192"/>
    </location>
</feature>
<sequence>MKEEDNTIDADATELEPPNRVTSTPGKPAEGPEYNSEIYKATYSGVTVFERVINGVTVMRRKSDSAFNATQLLKVAGLDKAKRTKMLEKEIHTGAHEKVQGGYGKFQGTWVPYDRAVALAQKLLVYDDIKPLFLFNPSHSGEDTPTKEQMLARASRNNSTISNSNASQYNPMGVSSVSRQPSALGRTFSTMTDNDNEDEDDDGEMKSHKRSRVELIKGPRVELDTQEYHEPEFRTYTHDLEVDNPNAPFTLDPLTSESSEAEEHAKGIVTQIFLSAETTSLLDAVGGDEEALKNVNLDVPIDELGHTALHWAAALARTPLVDELVSRGANRIRGNKSGESPLVRAVLVTNNHDQETFSELLNVLYPCIPVLDHQRRSVLHHIALTAGIKRRSQASRYYLETLLEWIVKTGSYLKKGAITLGRFMSEIVNAQDKNGDTCLNIAARIGNKAIVQQLLDVGADPSIPNRAGLRPIDFGINVNGLVANASANNGQRASAMTVPTAPGTVNNTQLGQSSQKILDSMQQVLLRLDADFKVEISAKQKTIDSLHAELRDATLKLSESRKNLDILKQSETKLGELKQRITNLDRATQEEEQRFMDQTTELGSIGNYDVDFDADEPFRIYPVYDQIEQQLEQNPDIPLDQLTVNSQVINPQDLPPAAVLRARIRAYRENEVYLQGIMDSLKEGSQQLEKKFRRVVALCTGVDEERIDSMLDGLVQAVESDPDEVDMGRVVGFLKKIDDKAGA</sequence>
<dbReference type="Gene3D" id="1.25.40.20">
    <property type="entry name" value="Ankyrin repeat-containing domain"/>
    <property type="match status" value="1"/>
</dbReference>
<evidence type="ECO:0000313" key="7">
    <source>
        <dbReference type="EMBL" id="CDR37436.1"/>
    </source>
</evidence>
<evidence type="ECO:0000256" key="2">
    <source>
        <dbReference type="ARBA" id="ARBA00023043"/>
    </source>
</evidence>
<reference evidence="7" key="1">
    <citation type="journal article" date="2014" name="Genome Announc.">
        <title>Genome sequence of the yeast Cyberlindnera fabianii (Hansenula fabianii).</title>
        <authorList>
            <person name="Freel K.C."/>
            <person name="Sarilar V."/>
            <person name="Neuveglise C."/>
            <person name="Devillers H."/>
            <person name="Friedrich A."/>
            <person name="Schacherer J."/>
        </authorList>
    </citation>
    <scope>NUCLEOTIDE SEQUENCE</scope>
    <source>
        <strain evidence="7">YJS4271</strain>
    </source>
</reference>